<dbReference type="InterPro" id="IPR037063">
    <property type="entry name" value="PHb_sf"/>
</dbReference>
<dbReference type="SUPFAM" id="SSF50729">
    <property type="entry name" value="PH domain-like"/>
    <property type="match status" value="1"/>
</dbReference>
<dbReference type="Pfam" id="PF08000">
    <property type="entry name" value="bPH_1"/>
    <property type="match status" value="1"/>
</dbReference>
<dbReference type="Pfam" id="PF11724">
    <property type="entry name" value="YvbH_ext"/>
    <property type="match status" value="1"/>
</dbReference>
<gene>
    <name evidence="3" type="ORF">ACFFJP_18570</name>
</gene>
<sequence>MFGKIASEALGLSDIGRVISPENYHKVEADDYIKHETGEKIFFLIKSKTDEYCFTNFALLHLDGNTALSKKRLLKRYEYINADIRNVLLETAGTIDLDVELKFRIHSTDFSIDVHKEHIEQLKDIYKVLSEISLLMEAEQRDLQTVEKSLQHVVSSLARQGGEGANIAQQARELYSFYHDTLSDAMSQAYRKDYSSVFETFIRN</sequence>
<evidence type="ECO:0000259" key="1">
    <source>
        <dbReference type="Pfam" id="PF08000"/>
    </source>
</evidence>
<feature type="domain" description="YvbH-like oligomerisation" evidence="2">
    <location>
        <begin position="147"/>
        <end position="204"/>
    </location>
</feature>
<evidence type="ECO:0000259" key="2">
    <source>
        <dbReference type="Pfam" id="PF11724"/>
    </source>
</evidence>
<dbReference type="InterPro" id="IPR012544">
    <property type="entry name" value="PHb"/>
</dbReference>
<accession>A0ABV6BHN0</accession>
<keyword evidence="4" id="KW-1185">Reference proteome</keyword>
<dbReference type="Gene3D" id="2.30.29.50">
    <property type="entry name" value="Bacterial Pleckstrin homology domain"/>
    <property type="match status" value="1"/>
</dbReference>
<dbReference type="InterPro" id="IPR021722">
    <property type="entry name" value="YvbH_oligomer_dom"/>
</dbReference>
<dbReference type="Proteomes" id="UP001589813">
    <property type="component" value="Unassembled WGS sequence"/>
</dbReference>
<evidence type="ECO:0000313" key="3">
    <source>
        <dbReference type="EMBL" id="MFC0050307.1"/>
    </source>
</evidence>
<evidence type="ECO:0000313" key="4">
    <source>
        <dbReference type="Proteomes" id="UP001589813"/>
    </source>
</evidence>
<comment type="caution">
    <text evidence="3">The sequence shown here is derived from an EMBL/GenBank/DDBJ whole genome shotgun (WGS) entry which is preliminary data.</text>
</comment>
<dbReference type="RefSeq" id="WP_377247840.1">
    <property type="nucleotide sequence ID" value="NZ_JBHLXP010000005.1"/>
</dbReference>
<reference evidence="3 4" key="1">
    <citation type="submission" date="2024-09" db="EMBL/GenBank/DDBJ databases">
        <authorList>
            <person name="Sun Q."/>
            <person name="Mori K."/>
        </authorList>
    </citation>
    <scope>NUCLEOTIDE SEQUENCE [LARGE SCALE GENOMIC DNA]</scope>
    <source>
        <strain evidence="3 4">KCTC 23315</strain>
    </source>
</reference>
<dbReference type="EMBL" id="JBHLXP010000005">
    <property type="protein sequence ID" value="MFC0050307.1"/>
    <property type="molecule type" value="Genomic_DNA"/>
</dbReference>
<name>A0ABV6BHN0_9GAMM</name>
<dbReference type="Gene3D" id="1.10.287.210">
    <property type="match status" value="1"/>
</dbReference>
<dbReference type="PANTHER" id="PTHR35796:SF2">
    <property type="entry name" value="YVBH-LIKE OLIGOMERISATION REGION"/>
    <property type="match status" value="1"/>
</dbReference>
<proteinExistence type="predicted"/>
<dbReference type="PANTHER" id="PTHR35796">
    <property type="entry name" value="HYPOTHETICAL CYTOSOLIC PROTEIN"/>
    <property type="match status" value="1"/>
</dbReference>
<feature type="domain" description="Bacterial Pleckstrin homology" evidence="1">
    <location>
        <begin position="10"/>
        <end position="132"/>
    </location>
</feature>
<protein>
    <submittedName>
        <fullName evidence="3">PH domain-containing protein</fullName>
    </submittedName>
</protein>
<organism evidence="3 4">
    <name type="scientific">Rheinheimera tilapiae</name>
    <dbReference type="NCBI Taxonomy" id="875043"/>
    <lineage>
        <taxon>Bacteria</taxon>
        <taxon>Pseudomonadati</taxon>
        <taxon>Pseudomonadota</taxon>
        <taxon>Gammaproteobacteria</taxon>
        <taxon>Chromatiales</taxon>
        <taxon>Chromatiaceae</taxon>
        <taxon>Rheinheimera</taxon>
    </lineage>
</organism>